<keyword evidence="2" id="KW-0472">Membrane</keyword>
<sequence length="80" mass="7941">MPGSRVPSAGAVTRSVGSGPRPTVRASGTSVRAVVPSLRNVTRRVRDAPPPAAGAGAAAAVVAGGVFVLRRRGAGQREKA</sequence>
<keyword evidence="4" id="KW-1185">Reference proteome</keyword>
<name>A0ABP8C3K2_9ACTN</name>
<keyword evidence="2" id="KW-1133">Transmembrane helix</keyword>
<dbReference type="EMBL" id="BAABAS010000006">
    <property type="protein sequence ID" value="GAA4233104.1"/>
    <property type="molecule type" value="Genomic_DNA"/>
</dbReference>
<evidence type="ECO:0000256" key="1">
    <source>
        <dbReference type="SAM" id="MobiDB-lite"/>
    </source>
</evidence>
<feature type="region of interest" description="Disordered" evidence="1">
    <location>
        <begin position="1"/>
        <end position="30"/>
    </location>
</feature>
<protein>
    <submittedName>
        <fullName evidence="3">Uncharacterized protein</fullName>
    </submittedName>
</protein>
<feature type="transmembrane region" description="Helical" evidence="2">
    <location>
        <begin position="52"/>
        <end position="69"/>
    </location>
</feature>
<evidence type="ECO:0000313" key="4">
    <source>
        <dbReference type="Proteomes" id="UP001501710"/>
    </source>
</evidence>
<comment type="caution">
    <text evidence="3">The sequence shown here is derived from an EMBL/GenBank/DDBJ whole genome shotgun (WGS) entry which is preliminary data.</text>
</comment>
<gene>
    <name evidence="3" type="ORF">GCM10022254_34760</name>
</gene>
<evidence type="ECO:0000256" key="2">
    <source>
        <dbReference type="SAM" id="Phobius"/>
    </source>
</evidence>
<organism evidence="3 4">
    <name type="scientific">Actinomadura meridiana</name>
    <dbReference type="NCBI Taxonomy" id="559626"/>
    <lineage>
        <taxon>Bacteria</taxon>
        <taxon>Bacillati</taxon>
        <taxon>Actinomycetota</taxon>
        <taxon>Actinomycetes</taxon>
        <taxon>Streptosporangiales</taxon>
        <taxon>Thermomonosporaceae</taxon>
        <taxon>Actinomadura</taxon>
    </lineage>
</organism>
<proteinExistence type="predicted"/>
<accession>A0ABP8C3K2</accession>
<reference evidence="4" key="1">
    <citation type="journal article" date="2019" name="Int. J. Syst. Evol. Microbiol.">
        <title>The Global Catalogue of Microorganisms (GCM) 10K type strain sequencing project: providing services to taxonomists for standard genome sequencing and annotation.</title>
        <authorList>
            <consortium name="The Broad Institute Genomics Platform"/>
            <consortium name="The Broad Institute Genome Sequencing Center for Infectious Disease"/>
            <person name="Wu L."/>
            <person name="Ma J."/>
        </authorList>
    </citation>
    <scope>NUCLEOTIDE SEQUENCE [LARGE SCALE GENOMIC DNA]</scope>
    <source>
        <strain evidence="4">JCM 17440</strain>
    </source>
</reference>
<dbReference type="Proteomes" id="UP001501710">
    <property type="component" value="Unassembled WGS sequence"/>
</dbReference>
<keyword evidence="2" id="KW-0812">Transmembrane</keyword>
<evidence type="ECO:0000313" key="3">
    <source>
        <dbReference type="EMBL" id="GAA4233104.1"/>
    </source>
</evidence>